<feature type="chain" id="PRO_5015348199" description="Ice-binding protein C-terminal domain-containing protein" evidence="1">
    <location>
        <begin position="25"/>
        <end position="367"/>
    </location>
</feature>
<feature type="signal peptide" evidence="1">
    <location>
        <begin position="1"/>
        <end position="24"/>
    </location>
</feature>
<sequence>MVKHASALAATTLLLLTALPAALAAPTYVVTALSPEGTTRWTHLNNANAATGYLGGMGVIRSADGQLTPIPQLSGQTASITAFGNDGSVGLARYDEAPPQGVLETGLWRRGVVESLPHLRTTPDGLGYSIVTTINERRFMSGTSTVDGGFYDDYGNLIPYTHAVTFTNGQVNDLGTLGGKFSMAYASNASHTVVGFSTDAADARRAFIYRNGVMEDLGLPDNYVAIDITSEGTVLANSGTSSAGALLWYEGRTTSLTMPGFTYSDAAAMNRQAQVVGRQFGPQLQGQPFLYTYGGEMRLLSELLETPGWTIREVTDINDNGSILGVGCQGSDCSWVLLTAVPEPATWSLLGAGLVLLGVATRRHRPS</sequence>
<dbReference type="Proteomes" id="UP000240505">
    <property type="component" value="Chromosome"/>
</dbReference>
<feature type="domain" description="Ice-binding protein C-terminal" evidence="2">
    <location>
        <begin position="340"/>
        <end position="363"/>
    </location>
</feature>
<evidence type="ECO:0000259" key="2">
    <source>
        <dbReference type="Pfam" id="PF07589"/>
    </source>
</evidence>
<dbReference type="NCBIfam" id="TIGR02595">
    <property type="entry name" value="PEP_CTERM"/>
    <property type="match status" value="1"/>
</dbReference>
<dbReference type="KEGG" id="masz:C9I28_06160"/>
<evidence type="ECO:0000256" key="1">
    <source>
        <dbReference type="SAM" id="SignalP"/>
    </source>
</evidence>
<dbReference type="EMBL" id="CP028324">
    <property type="protein sequence ID" value="AVR99067.1"/>
    <property type="molecule type" value="Genomic_DNA"/>
</dbReference>
<organism evidence="3 4">
    <name type="scientific">Pseudoduganella armeniaca</name>
    <dbReference type="NCBI Taxonomy" id="2072590"/>
    <lineage>
        <taxon>Bacteria</taxon>
        <taxon>Pseudomonadati</taxon>
        <taxon>Pseudomonadota</taxon>
        <taxon>Betaproteobacteria</taxon>
        <taxon>Burkholderiales</taxon>
        <taxon>Oxalobacteraceae</taxon>
        <taxon>Telluria group</taxon>
        <taxon>Pseudoduganella</taxon>
    </lineage>
</organism>
<reference evidence="3 4" key="1">
    <citation type="submission" date="2018-03" db="EMBL/GenBank/DDBJ databases">
        <title>Massilia armeniaca sp. nov., isolated from desert soil.</title>
        <authorList>
            <person name="Huang H."/>
            <person name="Ren M."/>
        </authorList>
    </citation>
    <scope>NUCLEOTIDE SEQUENCE [LARGE SCALE GENOMIC DNA]</scope>
    <source>
        <strain evidence="3 4">ZMN-3</strain>
    </source>
</reference>
<dbReference type="InterPro" id="IPR014262">
    <property type="entry name" value="HAF_rpt"/>
</dbReference>
<dbReference type="OrthoDB" id="59285at2"/>
<dbReference type="AlphaFoldDB" id="A0A2R4CHC5"/>
<accession>A0A2R4CHC5</accession>
<dbReference type="NCBIfam" id="TIGR02913">
    <property type="entry name" value="HAF_rpt"/>
    <property type="match status" value="1"/>
</dbReference>
<evidence type="ECO:0000313" key="4">
    <source>
        <dbReference type="Proteomes" id="UP000240505"/>
    </source>
</evidence>
<name>A0A2R4CHC5_9BURK</name>
<dbReference type="RefSeq" id="WP_107144390.1">
    <property type="nucleotide sequence ID" value="NZ_CP028324.1"/>
</dbReference>
<evidence type="ECO:0000313" key="3">
    <source>
        <dbReference type="EMBL" id="AVR99067.1"/>
    </source>
</evidence>
<keyword evidence="1" id="KW-0732">Signal</keyword>
<gene>
    <name evidence="3" type="ORF">C9I28_06160</name>
</gene>
<dbReference type="Pfam" id="PF07589">
    <property type="entry name" value="PEP-CTERM"/>
    <property type="match status" value="1"/>
</dbReference>
<proteinExistence type="predicted"/>
<protein>
    <recommendedName>
        <fullName evidence="2">Ice-binding protein C-terminal domain-containing protein</fullName>
    </recommendedName>
</protein>
<dbReference type="InterPro" id="IPR013424">
    <property type="entry name" value="Ice-binding_C"/>
</dbReference>
<keyword evidence="4" id="KW-1185">Reference proteome</keyword>